<evidence type="ECO:0000313" key="2">
    <source>
        <dbReference type="EMBL" id="GGE97569.1"/>
    </source>
</evidence>
<organism evidence="3 4">
    <name type="scientific">Chishuiella changwenlii</name>
    <dbReference type="NCBI Taxonomy" id="1434701"/>
    <lineage>
        <taxon>Bacteria</taxon>
        <taxon>Pseudomonadati</taxon>
        <taxon>Bacteroidota</taxon>
        <taxon>Flavobacteriia</taxon>
        <taxon>Flavobacteriales</taxon>
        <taxon>Weeksellaceae</taxon>
        <taxon>Chishuiella</taxon>
    </lineage>
</organism>
<dbReference type="STRING" id="1434701.SAMN05443634_106207"/>
<protein>
    <submittedName>
        <fullName evidence="3">Uncharacterized protein</fullName>
    </submittedName>
</protein>
<feature type="chain" id="PRO_5013020085" evidence="1">
    <location>
        <begin position="24"/>
        <end position="404"/>
    </location>
</feature>
<reference evidence="3" key="3">
    <citation type="submission" date="2016-11" db="EMBL/GenBank/DDBJ databases">
        <authorList>
            <person name="Jaros S."/>
            <person name="Januszkiewicz K."/>
            <person name="Wedrychowicz H."/>
        </authorList>
    </citation>
    <scope>NUCLEOTIDE SEQUENCE [LARGE SCALE GENOMIC DNA]</scope>
    <source>
        <strain evidence="3">DSM 27989</strain>
    </source>
</reference>
<dbReference type="Proteomes" id="UP000650994">
    <property type="component" value="Unassembled WGS sequence"/>
</dbReference>
<sequence>MKKSLTFRILLPSIFFTCYSVSAQVGIGTTTPRGALDINNPTTFNMPLVLPANVSVNNMINPQGGAVVPGSIMYDSTLDCIRLYKQNTGNGSPGWSPCLGLGDSTTRSVESIVCNQPKNTGVLAENIEVSEATFTINYIKGNGSSYPKEIVNSTGVTGLTATRVEGEFNNGDGYITYIIKGTPNSKGIAVFPITIGGISCNVSRSVEALVAFGTACGDNEVVAPNLTSDPILPYLTTTLAAYKNASVGSTVFITETEFLNIQASSGVSRVASQTLNGTSTFDKPYSEVALTNPATSGKNYFAFAFTGVPQTIHFKIVRMTNYTSLWRSPNIVIPSAGKHYIVFKGSAIRIEGVTSNLGLYRTTSMGSGISSLANSYRYVSGDSECAGAITALGDIEIGISALVK</sequence>
<evidence type="ECO:0000313" key="5">
    <source>
        <dbReference type="Proteomes" id="UP000650994"/>
    </source>
</evidence>
<reference evidence="4" key="2">
    <citation type="submission" date="2016-11" db="EMBL/GenBank/DDBJ databases">
        <authorList>
            <person name="Varghese N."/>
            <person name="Submissions S."/>
        </authorList>
    </citation>
    <scope>NUCLEOTIDE SEQUENCE [LARGE SCALE GENOMIC DNA]</scope>
    <source>
        <strain evidence="4">DSM 27989</strain>
    </source>
</reference>
<name>A0A1M6YE93_9FLAO</name>
<accession>A0A1M6YE93</accession>
<proteinExistence type="predicted"/>
<feature type="signal peptide" evidence="1">
    <location>
        <begin position="1"/>
        <end position="23"/>
    </location>
</feature>
<dbReference type="AlphaFoldDB" id="A0A1M6YE93"/>
<dbReference type="OrthoDB" id="1451463at2"/>
<reference evidence="2" key="1">
    <citation type="journal article" date="2014" name="Int. J. Syst. Evol. Microbiol.">
        <title>Complete genome of a new Firmicutes species belonging to the dominant human colonic microbiota ('Ruminococcus bicirculans') reveals two chromosomes and a selective capacity to utilize plant glucans.</title>
        <authorList>
            <consortium name="NISC Comparative Sequencing Program"/>
            <person name="Wegmann U."/>
            <person name="Louis P."/>
            <person name="Goesmann A."/>
            <person name="Henrissat B."/>
            <person name="Duncan S.H."/>
            <person name="Flint H.J."/>
        </authorList>
    </citation>
    <scope>NUCLEOTIDE SEQUENCE</scope>
    <source>
        <strain evidence="2">CGMCC 1.12707</strain>
    </source>
</reference>
<keyword evidence="5" id="KW-1185">Reference proteome</keyword>
<reference evidence="2" key="5">
    <citation type="submission" date="2024-05" db="EMBL/GenBank/DDBJ databases">
        <authorList>
            <person name="Sun Q."/>
            <person name="Zhou Y."/>
        </authorList>
    </citation>
    <scope>NUCLEOTIDE SEQUENCE</scope>
    <source>
        <strain evidence="2">CGMCC 1.12707</strain>
    </source>
</reference>
<evidence type="ECO:0000313" key="4">
    <source>
        <dbReference type="Proteomes" id="UP000184120"/>
    </source>
</evidence>
<dbReference type="EMBL" id="BMFL01000008">
    <property type="protein sequence ID" value="GGE97569.1"/>
    <property type="molecule type" value="Genomic_DNA"/>
</dbReference>
<dbReference type="EMBL" id="FRBH01000006">
    <property type="protein sequence ID" value="SHL16400.1"/>
    <property type="molecule type" value="Genomic_DNA"/>
</dbReference>
<dbReference type="RefSeq" id="WP_072931879.1">
    <property type="nucleotide sequence ID" value="NZ_BMFL01000008.1"/>
</dbReference>
<dbReference type="Proteomes" id="UP000184120">
    <property type="component" value="Unassembled WGS sequence"/>
</dbReference>
<reference evidence="5" key="4">
    <citation type="journal article" date="2019" name="Int. J. Syst. Evol. Microbiol.">
        <title>The Global Catalogue of Microorganisms (GCM) 10K type strain sequencing project: providing services to taxonomists for standard genome sequencing and annotation.</title>
        <authorList>
            <consortium name="The Broad Institute Genomics Platform"/>
            <consortium name="The Broad Institute Genome Sequencing Center for Infectious Disease"/>
            <person name="Wu L."/>
            <person name="Ma J."/>
        </authorList>
    </citation>
    <scope>NUCLEOTIDE SEQUENCE [LARGE SCALE GENOMIC DNA]</scope>
    <source>
        <strain evidence="5">CGMCC 1.12707</strain>
    </source>
</reference>
<evidence type="ECO:0000256" key="1">
    <source>
        <dbReference type="SAM" id="SignalP"/>
    </source>
</evidence>
<keyword evidence="1" id="KW-0732">Signal</keyword>
<evidence type="ECO:0000313" key="3">
    <source>
        <dbReference type="EMBL" id="SHL16400.1"/>
    </source>
</evidence>
<gene>
    <name evidence="2" type="ORF">GCM10010984_13930</name>
    <name evidence="3" type="ORF">SAMN05443634_106207</name>
</gene>